<dbReference type="InterPro" id="IPR027417">
    <property type="entry name" value="P-loop_NTPase"/>
</dbReference>
<dbReference type="EMBL" id="VIWZ01000001">
    <property type="protein sequence ID" value="TWG20438.1"/>
    <property type="molecule type" value="Genomic_DNA"/>
</dbReference>
<organism evidence="2 3">
    <name type="scientific">Micromonospora taraxaci</name>
    <dbReference type="NCBI Taxonomy" id="1316803"/>
    <lineage>
        <taxon>Bacteria</taxon>
        <taxon>Bacillati</taxon>
        <taxon>Actinomycetota</taxon>
        <taxon>Actinomycetes</taxon>
        <taxon>Micromonosporales</taxon>
        <taxon>Micromonosporaceae</taxon>
        <taxon>Micromonospora</taxon>
    </lineage>
</organism>
<dbReference type="SUPFAM" id="SSF52540">
    <property type="entry name" value="P-loop containing nucleoside triphosphate hydrolases"/>
    <property type="match status" value="1"/>
</dbReference>
<dbReference type="AlphaFoldDB" id="A0A561W991"/>
<comment type="caution">
    <text evidence="2">The sequence shown here is derived from an EMBL/GenBank/DDBJ whole genome shotgun (WGS) entry which is preliminary data.</text>
</comment>
<feature type="domain" description="Putative endonuclease Z1" evidence="1">
    <location>
        <begin position="360"/>
        <end position="580"/>
    </location>
</feature>
<accession>A0A561W991</accession>
<keyword evidence="3" id="KW-1185">Reference proteome</keyword>
<protein>
    <submittedName>
        <fullName evidence="2">Z1 domain-containing protein</fullName>
    </submittedName>
</protein>
<evidence type="ECO:0000313" key="2">
    <source>
        <dbReference type="EMBL" id="TWG20438.1"/>
    </source>
</evidence>
<evidence type="ECO:0000259" key="1">
    <source>
        <dbReference type="Pfam" id="PF10593"/>
    </source>
</evidence>
<name>A0A561W991_9ACTN</name>
<evidence type="ECO:0000313" key="3">
    <source>
        <dbReference type="Proteomes" id="UP000317685"/>
    </source>
</evidence>
<reference evidence="2 3" key="1">
    <citation type="submission" date="2019-06" db="EMBL/GenBank/DDBJ databases">
        <title>Sequencing the genomes of 1000 actinobacteria strains.</title>
        <authorList>
            <person name="Klenk H.-P."/>
        </authorList>
    </citation>
    <scope>NUCLEOTIDE SEQUENCE [LARGE SCALE GENOMIC DNA]</scope>
    <source>
        <strain evidence="2 3">DSM 45885</strain>
    </source>
</reference>
<proteinExistence type="predicted"/>
<dbReference type="Proteomes" id="UP000317685">
    <property type="component" value="Unassembled WGS sequence"/>
</dbReference>
<dbReference type="InterPro" id="IPR018310">
    <property type="entry name" value="Put_endonuclease_Z1-dom"/>
</dbReference>
<sequence length="853" mass="94748">MGLYTVFADWARRNGVEAAVLSFSESLPGALVEKFRGQFEADKAKVQAGGPPIITAGSDDWYSGPGDSDRYWLALRDRFEAEGWPAGRVLSVDHSSSTVVAHTPRPDRSKWDSKGLVVGYVQSGKTTNFTAVVAKLADVQYRLVIVLSGIHNGLRRQTQVRLDQYLKDLNPDRWVTLTEESRDFVKPSHDASAALSPEKTVLAVVKKNAAVLGKLIRWLDTPNGRKALESAPVLIIDDEADQASVATGRINPLIRRLLSLMPRCTYVGYTATPFANVFVDPAQDDLYPKSFILNLPRPDGYFGPEKIFGRDAVEWEAADEQGPPDGYDMVRLVAEEDVPLLRPGSKEPADGFTPTMIDELVTAVHWFWLGTAARRARGDDGHSTMLIHTSVKIAVHESYRAPLEALQRKARAGLASGRPEVLDHWRNLWEKESSRVPAEDFDRKQNSFDEVLPHLDDVIASTRVVLDNYRSQDRLDYSEPSVVAIAVGGNTLSRGLTLEGLVVSFFVRGATAYDTLLQMGRWFGYRTGFEDLPRIWMTPSLAAAFRHLATVEHEMRDDIDRYQRENLTPTQVAVRIRTHPALRITAKMGAAQPAFISYAGRRLQTRYFRHRDADWLDSNLQAAESFVQEAVLHGRLDEDVRGAQLIRDVPVSLVKNFLSRYQVHEDSPDLDPALMVKYIDQQLTSDRPSLATWSVAVVIGEGSEATLGGLDVKYSVRSRLNDGQRERADIKTLMSKQDRALDLGLTLAEARAQSESDLVKLRNNDPVCRDRGLIVLYLIEPKSEPVNTKQGTEGASPLRTALSALEPVVGMGITFPGDVRTKSIQASHVAVDLTDVESENVDEALDVDTEEMA</sequence>
<dbReference type="Pfam" id="PF10593">
    <property type="entry name" value="Z1"/>
    <property type="match status" value="1"/>
</dbReference>
<gene>
    <name evidence="2" type="ORF">FHU34_115840</name>
</gene>